<comment type="caution">
    <text evidence="1">The sequence shown here is derived from an EMBL/GenBank/DDBJ whole genome shotgun (WGS) entry which is preliminary data.</text>
</comment>
<organism evidence="1 2">
    <name type="scientific">Sabulicella glaciei</name>
    <dbReference type="NCBI Taxonomy" id="2984948"/>
    <lineage>
        <taxon>Bacteria</taxon>
        <taxon>Pseudomonadati</taxon>
        <taxon>Pseudomonadota</taxon>
        <taxon>Alphaproteobacteria</taxon>
        <taxon>Acetobacterales</taxon>
        <taxon>Acetobacteraceae</taxon>
        <taxon>Sabulicella</taxon>
    </lineage>
</organism>
<accession>A0ABT3NS72</accession>
<reference evidence="1 2" key="1">
    <citation type="submission" date="2022-10" db="EMBL/GenBank/DDBJ databases">
        <title>Roseococcus glaciei nov., sp. nov., isolated from glacier.</title>
        <authorList>
            <person name="Liu Q."/>
            <person name="Xin Y.-H."/>
        </authorList>
    </citation>
    <scope>NUCLEOTIDE SEQUENCE [LARGE SCALE GENOMIC DNA]</scope>
    <source>
        <strain evidence="1 2">MDT2-1-1</strain>
    </source>
</reference>
<dbReference type="Pfam" id="PF06041">
    <property type="entry name" value="DUF924"/>
    <property type="match status" value="1"/>
</dbReference>
<dbReference type="RefSeq" id="WP_301588865.1">
    <property type="nucleotide sequence ID" value="NZ_JAPFQI010000002.1"/>
</dbReference>
<dbReference type="Gene3D" id="1.25.40.10">
    <property type="entry name" value="Tetratricopeptide repeat domain"/>
    <property type="match status" value="1"/>
</dbReference>
<dbReference type="InterPro" id="IPR011990">
    <property type="entry name" value="TPR-like_helical_dom_sf"/>
</dbReference>
<protein>
    <submittedName>
        <fullName evidence="1">DUF924 family protein</fullName>
    </submittedName>
</protein>
<gene>
    <name evidence="1" type="ORF">OF850_05215</name>
</gene>
<dbReference type="SUPFAM" id="SSF48452">
    <property type="entry name" value="TPR-like"/>
    <property type="match status" value="1"/>
</dbReference>
<proteinExistence type="predicted"/>
<keyword evidence="2" id="KW-1185">Reference proteome</keyword>
<dbReference type="Proteomes" id="UP001526430">
    <property type="component" value="Unassembled WGS sequence"/>
</dbReference>
<dbReference type="EMBL" id="JAPFQI010000002">
    <property type="protein sequence ID" value="MCW8085018.1"/>
    <property type="molecule type" value="Genomic_DNA"/>
</dbReference>
<sequence length="243" mass="27128">MTVLQHCLEQHQQVQVDAREIDLVQHIGEIIPLDAGQCVRDIGLMTHRRSLFALPLANRASGTTDHPGILDVTSFWREAGPRLWFAKDEAFDTRFRTRFLALHEAATIGALAAWAGTPEGSLALLVLLDQFPRNAFRGTRRMYASDPFARQIAAAAIAAGHDVALEPAMRLFVYLPFGHSEDLADQERSVAFAHGLGQPSLSHAERHRDIIRRFGRFPHRNPILGRTMTAEEQRYLDEGGYAG</sequence>
<dbReference type="InterPro" id="IPR010323">
    <property type="entry name" value="DUF924"/>
</dbReference>
<evidence type="ECO:0000313" key="2">
    <source>
        <dbReference type="Proteomes" id="UP001526430"/>
    </source>
</evidence>
<dbReference type="Gene3D" id="1.20.58.320">
    <property type="entry name" value="TPR-like"/>
    <property type="match status" value="1"/>
</dbReference>
<name>A0ABT3NS72_9PROT</name>
<evidence type="ECO:0000313" key="1">
    <source>
        <dbReference type="EMBL" id="MCW8085018.1"/>
    </source>
</evidence>